<feature type="region of interest" description="Disordered" evidence="1">
    <location>
        <begin position="364"/>
        <end position="456"/>
    </location>
</feature>
<protein>
    <recommendedName>
        <fullName evidence="4">Ulp1 protease family protein</fullName>
    </recommendedName>
</protein>
<sequence length="792" mass="87801">MLTRGKAKQKAPAANHQDTTDLLDRLCQFETADADLLEAWKTVKESYSAAPPDSAFEPVTTIDADTIETSPQPLDTRPAPLPFFLWISHQLASSVLSRACRLEHSAAIAKAGTKDKLAQRLTSLAGRLHCDPAVFYECFGPKIALSRDVLTNLQELINSRPEIRLLDLAAAYYKERAKAQPKTGKGPVRKPATIVRRVIEELTPELQNVTFRHNRRTQRQREGTKRKSVPRQNLPSKIPQTEEPQRLQHSFSRPDSENGDQTDGRFSTKLSTAQGPAVECDPCQNDDPFDDSIENSRGGPQACADESAIEQRFLAYNLEREGGDENQYNYDDFADTSYVSNAHHAFTADSLHLDLESSVNIHDSVVSQQPSRSPRRQAADPDLSTDMSFGNPTQHGLKRPFSHVQESSPNSLGSPPLFSSFRQNFASSSKGCSKPTSNSPKRQKSGDQLSEGQSAHDRRFVPSMDWRCLSEKHHITDAIVNHFLVALCSADVGVVNAFLSNAELEDVAKHRMELQTKEIVLIPHQANGFWRLFVTKRGQSLLQELDPTNDLSDIGKQEVLPRLQQLFQANSLTDVTKIPCHQVGHDKHDSGINVIAFAFAMAKNGTIDALGPTEGSIDGVAWRHHLQHRLLRGRALPVWLQSLSPSLSPPPIDPTSYGTLIRDNTLALMRRVWSRESTLRAMDNDSPYSIEALCAKSKRLLNEVKIGLAMVNALHAMHITVAQSARRAWKGLQYDAIAFNVLEQLNSLCSLYGRADEILQHSAQPAVAMPITRAQITSLRIAAMTASEAAKE</sequence>
<feature type="region of interest" description="Disordered" evidence="1">
    <location>
        <begin position="209"/>
        <end position="302"/>
    </location>
</feature>
<evidence type="ECO:0000313" key="3">
    <source>
        <dbReference type="Proteomes" id="UP000434172"/>
    </source>
</evidence>
<reference evidence="2 3" key="1">
    <citation type="submission" date="2019-12" db="EMBL/GenBank/DDBJ databases">
        <title>A genome sequence resource for the geographically widespread anthracnose pathogen Colletotrichum asianum.</title>
        <authorList>
            <person name="Meng Y."/>
        </authorList>
    </citation>
    <scope>NUCLEOTIDE SEQUENCE [LARGE SCALE GENOMIC DNA]</scope>
    <source>
        <strain evidence="2 3">ICMP 18580</strain>
    </source>
</reference>
<feature type="compositionally biased region" description="Polar residues" evidence="1">
    <location>
        <begin position="247"/>
        <end position="274"/>
    </location>
</feature>
<name>A0A8H3VZJ3_9PEZI</name>
<evidence type="ECO:0000256" key="1">
    <source>
        <dbReference type="SAM" id="MobiDB-lite"/>
    </source>
</evidence>
<evidence type="ECO:0000313" key="2">
    <source>
        <dbReference type="EMBL" id="KAF0316386.1"/>
    </source>
</evidence>
<dbReference type="EMBL" id="WOWK01000161">
    <property type="protein sequence ID" value="KAF0316386.1"/>
    <property type="molecule type" value="Genomic_DNA"/>
</dbReference>
<comment type="caution">
    <text evidence="2">The sequence shown here is derived from an EMBL/GenBank/DDBJ whole genome shotgun (WGS) entry which is preliminary data.</text>
</comment>
<proteinExistence type="predicted"/>
<feature type="compositionally biased region" description="Polar residues" evidence="1">
    <location>
        <begin position="404"/>
        <end position="413"/>
    </location>
</feature>
<dbReference type="AlphaFoldDB" id="A0A8H3VZJ3"/>
<feature type="compositionally biased region" description="Polar residues" evidence="1">
    <location>
        <begin position="420"/>
        <end position="453"/>
    </location>
</feature>
<feature type="compositionally biased region" description="Polar residues" evidence="1">
    <location>
        <begin position="385"/>
        <end position="394"/>
    </location>
</feature>
<feature type="compositionally biased region" description="Polar residues" evidence="1">
    <location>
        <begin position="230"/>
        <end position="239"/>
    </location>
</feature>
<accession>A0A8H3VZJ3</accession>
<gene>
    <name evidence="2" type="ORF">GQ607_016377</name>
</gene>
<evidence type="ECO:0008006" key="4">
    <source>
        <dbReference type="Google" id="ProtNLM"/>
    </source>
</evidence>
<dbReference type="OrthoDB" id="10399050at2759"/>
<dbReference type="Proteomes" id="UP000434172">
    <property type="component" value="Unassembled WGS sequence"/>
</dbReference>
<organism evidence="2 3">
    <name type="scientific">Colletotrichum asianum</name>
    <dbReference type="NCBI Taxonomy" id="702518"/>
    <lineage>
        <taxon>Eukaryota</taxon>
        <taxon>Fungi</taxon>
        <taxon>Dikarya</taxon>
        <taxon>Ascomycota</taxon>
        <taxon>Pezizomycotina</taxon>
        <taxon>Sordariomycetes</taxon>
        <taxon>Hypocreomycetidae</taxon>
        <taxon>Glomerellales</taxon>
        <taxon>Glomerellaceae</taxon>
        <taxon>Colletotrichum</taxon>
        <taxon>Colletotrichum gloeosporioides species complex</taxon>
    </lineage>
</organism>
<keyword evidence="3" id="KW-1185">Reference proteome</keyword>